<evidence type="ECO:0000256" key="8">
    <source>
        <dbReference type="ARBA" id="ARBA00022801"/>
    </source>
</evidence>
<keyword evidence="6" id="KW-0645">Protease</keyword>
<gene>
    <name evidence="15" type="ORF">ABID56_000467</name>
</gene>
<reference evidence="15 16" key="1">
    <citation type="submission" date="2024-06" db="EMBL/GenBank/DDBJ databases">
        <title>Genomic Encyclopedia of Type Strains, Phase IV (KMG-IV): sequencing the most valuable type-strain genomes for metagenomic binning, comparative biology and taxonomic classification.</title>
        <authorList>
            <person name="Goeker M."/>
        </authorList>
    </citation>
    <scope>NUCLEOTIDE SEQUENCE [LARGE SCALE GENOMIC DNA]</scope>
    <source>
        <strain evidence="15 16">DSM 23520</strain>
    </source>
</reference>
<dbReference type="InterPro" id="IPR012907">
    <property type="entry name" value="Peptidase_S11_C"/>
</dbReference>
<dbReference type="InterPro" id="IPR012338">
    <property type="entry name" value="Beta-lactam/transpept-like"/>
</dbReference>
<dbReference type="PRINTS" id="PR00725">
    <property type="entry name" value="DADACBPTASE1"/>
</dbReference>
<dbReference type="PANTHER" id="PTHR21581">
    <property type="entry name" value="D-ALANYL-D-ALANINE CARBOXYPEPTIDASE"/>
    <property type="match status" value="1"/>
</dbReference>
<comment type="catalytic activity">
    <reaction evidence="12">
        <text>Preferential cleavage: (Ac)2-L-Lys-D-Ala-|-D-Ala. Also transpeptidation of peptidyl-alanyl moieties that are N-acyl substituents of D-alanine.</text>
        <dbReference type="EC" id="3.4.16.4"/>
    </reaction>
</comment>
<dbReference type="InterPro" id="IPR037167">
    <property type="entry name" value="Peptidase_S11_C_sf"/>
</dbReference>
<evidence type="ECO:0000256" key="11">
    <source>
        <dbReference type="ARBA" id="ARBA00023316"/>
    </source>
</evidence>
<evidence type="ECO:0000256" key="3">
    <source>
        <dbReference type="ARBA" id="ARBA00007164"/>
    </source>
</evidence>
<evidence type="ECO:0000256" key="1">
    <source>
        <dbReference type="ARBA" id="ARBA00003217"/>
    </source>
</evidence>
<evidence type="ECO:0000256" key="2">
    <source>
        <dbReference type="ARBA" id="ARBA00004752"/>
    </source>
</evidence>
<dbReference type="Pfam" id="PF00768">
    <property type="entry name" value="Peptidase_S11"/>
    <property type="match status" value="1"/>
</dbReference>
<accession>A0ABV2KS28</accession>
<evidence type="ECO:0000256" key="9">
    <source>
        <dbReference type="ARBA" id="ARBA00022960"/>
    </source>
</evidence>
<name>A0ABV2KS28_9BACI</name>
<evidence type="ECO:0000256" key="10">
    <source>
        <dbReference type="ARBA" id="ARBA00022984"/>
    </source>
</evidence>
<dbReference type="Proteomes" id="UP001549167">
    <property type="component" value="Unassembled WGS sequence"/>
</dbReference>
<protein>
    <recommendedName>
        <fullName evidence="4">serine-type D-Ala-D-Ala carboxypeptidase</fullName>
        <ecNumber evidence="4">3.4.16.4</ecNumber>
    </recommendedName>
</protein>
<keyword evidence="5 15" id="KW-0121">Carboxypeptidase</keyword>
<evidence type="ECO:0000313" key="15">
    <source>
        <dbReference type="EMBL" id="MET3682388.1"/>
    </source>
</evidence>
<evidence type="ECO:0000259" key="14">
    <source>
        <dbReference type="SMART" id="SM00936"/>
    </source>
</evidence>
<dbReference type="RefSeq" id="WP_354218921.1">
    <property type="nucleotide sequence ID" value="NZ_JBEPMX010000001.1"/>
</dbReference>
<dbReference type="EMBL" id="JBEPMX010000001">
    <property type="protein sequence ID" value="MET3682388.1"/>
    <property type="molecule type" value="Genomic_DNA"/>
</dbReference>
<dbReference type="InterPro" id="IPR018044">
    <property type="entry name" value="Peptidase_S11"/>
</dbReference>
<proteinExistence type="inferred from homology"/>
<evidence type="ECO:0000256" key="5">
    <source>
        <dbReference type="ARBA" id="ARBA00022645"/>
    </source>
</evidence>
<keyword evidence="8 15" id="KW-0378">Hydrolase</keyword>
<evidence type="ECO:0000256" key="4">
    <source>
        <dbReference type="ARBA" id="ARBA00012448"/>
    </source>
</evidence>
<dbReference type="Gene3D" id="3.40.710.10">
    <property type="entry name" value="DD-peptidase/beta-lactamase superfamily"/>
    <property type="match status" value="1"/>
</dbReference>
<dbReference type="GO" id="GO:0009002">
    <property type="term" value="F:serine-type D-Ala-D-Ala carboxypeptidase activity"/>
    <property type="evidence" value="ECO:0007669"/>
    <property type="project" value="UniProtKB-EC"/>
</dbReference>
<dbReference type="SUPFAM" id="SSF69189">
    <property type="entry name" value="Penicillin-binding protein associated domain"/>
    <property type="match status" value="1"/>
</dbReference>
<organism evidence="15 16">
    <name type="scientific">Alkalibacillus flavidus</name>
    <dbReference type="NCBI Taxonomy" id="546021"/>
    <lineage>
        <taxon>Bacteria</taxon>
        <taxon>Bacillati</taxon>
        <taxon>Bacillota</taxon>
        <taxon>Bacilli</taxon>
        <taxon>Bacillales</taxon>
        <taxon>Bacillaceae</taxon>
        <taxon>Alkalibacillus</taxon>
    </lineage>
</organism>
<evidence type="ECO:0000256" key="7">
    <source>
        <dbReference type="ARBA" id="ARBA00022729"/>
    </source>
</evidence>
<dbReference type="InterPro" id="IPR001967">
    <property type="entry name" value="Peptidase_S11_N"/>
</dbReference>
<comment type="caution">
    <text evidence="15">The sequence shown here is derived from an EMBL/GenBank/DDBJ whole genome shotgun (WGS) entry which is preliminary data.</text>
</comment>
<dbReference type="EC" id="3.4.16.4" evidence="4"/>
<evidence type="ECO:0000256" key="6">
    <source>
        <dbReference type="ARBA" id="ARBA00022670"/>
    </source>
</evidence>
<dbReference type="SMART" id="SM00936">
    <property type="entry name" value="PBP5_C"/>
    <property type="match status" value="1"/>
</dbReference>
<evidence type="ECO:0000256" key="12">
    <source>
        <dbReference type="ARBA" id="ARBA00034000"/>
    </source>
</evidence>
<keyword evidence="11" id="KW-0961">Cell wall biogenesis/degradation</keyword>
<dbReference type="Gene3D" id="2.60.410.10">
    <property type="entry name" value="D-Ala-D-Ala carboxypeptidase, C-terminal domain"/>
    <property type="match status" value="1"/>
</dbReference>
<comment type="similarity">
    <text evidence="3 13">Belongs to the peptidase S11 family.</text>
</comment>
<keyword evidence="7" id="KW-0732">Signal</keyword>
<comment type="pathway">
    <text evidence="2">Cell wall biogenesis; peptidoglycan biosynthesis.</text>
</comment>
<evidence type="ECO:0000313" key="16">
    <source>
        <dbReference type="Proteomes" id="UP001549167"/>
    </source>
</evidence>
<dbReference type="Pfam" id="PF07943">
    <property type="entry name" value="PBP5_C"/>
    <property type="match status" value="1"/>
</dbReference>
<dbReference type="InterPro" id="IPR015956">
    <property type="entry name" value="Peniciliin-bd_prot_C_sf"/>
</dbReference>
<comment type="function">
    <text evidence="1">Removes C-terminal D-alanyl residues from sugar-peptide cell wall precursors.</text>
</comment>
<keyword evidence="9" id="KW-0133">Cell shape</keyword>
<feature type="domain" description="Peptidase S11 D-Ala-D-Ala carboxypeptidase A C-terminal" evidence="14">
    <location>
        <begin position="276"/>
        <end position="366"/>
    </location>
</feature>
<keyword evidence="10" id="KW-0573">Peptidoglycan synthesis</keyword>
<keyword evidence="16" id="KW-1185">Reference proteome</keyword>
<sequence>MMRSLCLIGMVIIGFISPVTSMATEQPSLIKSAESAILLEVDTGTVLYDQEADKRLPPASMTKLMSMLLFMEALDEGELSLDDTVQVSENAASMGGSQIYLEAFEEMTVKELLKAVAIASANDATVALAEEVAVTEQAFIDRMNEKARALGLENTQFQNTTGLPEDDHYSTANDMAVIARALLDHESITDYTKVYEDYLRQGTEDEFWLVNTNRLVKFYQGLDGLKTGYTDEAEYCLTATAKRGDMRVVSVVMGAETPQKRNADTTALLDYAFSEYQVEPLYAKGESVYQFEDVKADRTPIHLSPKRDITLLMNKGESSEQVETEISLKSAEWPIKKGDVLGKMTVRNQGDVINQTDLIVRDPINEASTWTLWKRLFNQLNN</sequence>
<evidence type="ECO:0000256" key="13">
    <source>
        <dbReference type="RuleBase" id="RU004016"/>
    </source>
</evidence>
<dbReference type="PANTHER" id="PTHR21581:SF6">
    <property type="entry name" value="TRAFFICKING PROTEIN PARTICLE COMPLEX SUBUNIT 12"/>
    <property type="match status" value="1"/>
</dbReference>
<dbReference type="SUPFAM" id="SSF56601">
    <property type="entry name" value="beta-lactamase/transpeptidase-like"/>
    <property type="match status" value="1"/>
</dbReference>